<feature type="compositionally biased region" description="Basic and acidic residues" evidence="2">
    <location>
        <begin position="676"/>
        <end position="685"/>
    </location>
</feature>
<organism evidence="3 4">
    <name type="scientific">Fasciolopsis buskii</name>
    <dbReference type="NCBI Taxonomy" id="27845"/>
    <lineage>
        <taxon>Eukaryota</taxon>
        <taxon>Metazoa</taxon>
        <taxon>Spiralia</taxon>
        <taxon>Lophotrochozoa</taxon>
        <taxon>Platyhelminthes</taxon>
        <taxon>Trematoda</taxon>
        <taxon>Digenea</taxon>
        <taxon>Plagiorchiida</taxon>
        <taxon>Echinostomata</taxon>
        <taxon>Echinostomatoidea</taxon>
        <taxon>Fasciolidae</taxon>
        <taxon>Fasciolopsis</taxon>
    </lineage>
</organism>
<dbReference type="AlphaFoldDB" id="A0A8E0S0Y8"/>
<feature type="compositionally biased region" description="Basic and acidic residues" evidence="2">
    <location>
        <begin position="29"/>
        <end position="39"/>
    </location>
</feature>
<feature type="coiled-coil region" evidence="1">
    <location>
        <begin position="692"/>
        <end position="719"/>
    </location>
</feature>
<feature type="compositionally biased region" description="Polar residues" evidence="2">
    <location>
        <begin position="640"/>
        <end position="651"/>
    </location>
</feature>
<evidence type="ECO:0000313" key="4">
    <source>
        <dbReference type="Proteomes" id="UP000728185"/>
    </source>
</evidence>
<dbReference type="Proteomes" id="UP000728185">
    <property type="component" value="Unassembled WGS sequence"/>
</dbReference>
<feature type="compositionally biased region" description="Acidic residues" evidence="2">
    <location>
        <begin position="481"/>
        <end position="497"/>
    </location>
</feature>
<sequence length="747" mass="82764">MGSQRSSLLVRDRRSVRGNRQPPAQTPSKEAEEQTEKSRLSAIRPSAPATIPPTTTVSSSVAADSTAPTPFIRRGSNRDSLSIVDRRSSRRKNMSNMPVLPNKEPMVLVESNENETDSTATHDEYTVHFSPGVSPYDPTGGSSPFGRTGSQRSSLRVSDRRSFRTRNREQLPQTAVQMDEMRSTTPKPNNEAIEPPPSEHLTVTIPTPDLDSGSTIPDLLLGKQLTPVFEDMETPMTPNDLPMMVDSDHSVDKRPDKSTMSPKMETLFPMNRSKRLIVANSDLDDKEDSSSAKKPACKPDSFTLEKMVHIAEKPNQMSQLPEAQNSEPLAELSNKTATHLTYVPLPAVSKLDLTSSRRSILEHRDFLDLTPTNMDREPYVWEEDIQRSHSPTAADQVNALTSTDAFPRYTGSPSGSVINGDRVMDPRSSIKSESLLSSNSLEGGPKPIASKSPSLIRASQSHGSDMLSQSGSSNSENAELPSEDEEDEVEEMDDEEYASNGEKEFEDSLEQVYRGSYNYNPRANSALDEDEEVEEQEREEVNQKTDSQVPPAKSGLAQPLSQQDSGVESMKDTASPFIRTGSQRSSIRVQDRRSFRRHPPSLLPDAPTVPTQKPPKQPDSPPLSDDSPMERYEASGEAGSESNLSADQSPMDQFPSYSARRRNSHRSEASGQSRSMLDEHSKLETETLRSMLSEANHLIDSMKKQTLELEKQLSEKSADVDRLSLELCKLRLRLLEGGATQFLEKCF</sequence>
<reference evidence="3" key="1">
    <citation type="submission" date="2019-05" db="EMBL/GenBank/DDBJ databases">
        <title>Annotation for the trematode Fasciolopsis buski.</title>
        <authorList>
            <person name="Choi Y.-J."/>
        </authorList>
    </citation>
    <scope>NUCLEOTIDE SEQUENCE</scope>
    <source>
        <strain evidence="3">HT</strain>
        <tissue evidence="3">Whole worm</tissue>
    </source>
</reference>
<dbReference type="OrthoDB" id="6278202at2759"/>
<name>A0A8E0S0Y8_9TREM</name>
<feature type="region of interest" description="Disordered" evidence="2">
    <location>
        <begin position="177"/>
        <end position="198"/>
    </location>
</feature>
<comment type="caution">
    <text evidence="3">The sequence shown here is derived from an EMBL/GenBank/DDBJ whole genome shotgun (WGS) entry which is preliminary data.</text>
</comment>
<feature type="region of interest" description="Disordered" evidence="2">
    <location>
        <begin position="129"/>
        <end position="165"/>
    </location>
</feature>
<protein>
    <submittedName>
        <fullName evidence="3">Uncharacterized protein</fullName>
    </submittedName>
</protein>
<gene>
    <name evidence="3" type="ORF">FBUS_03590</name>
</gene>
<keyword evidence="1" id="KW-0175">Coiled coil</keyword>
<evidence type="ECO:0000256" key="2">
    <source>
        <dbReference type="SAM" id="MobiDB-lite"/>
    </source>
</evidence>
<feature type="compositionally biased region" description="Low complexity" evidence="2">
    <location>
        <begin position="41"/>
        <end position="70"/>
    </location>
</feature>
<accession>A0A8E0S0Y8</accession>
<evidence type="ECO:0000256" key="1">
    <source>
        <dbReference type="SAM" id="Coils"/>
    </source>
</evidence>
<dbReference type="EMBL" id="LUCM01001852">
    <property type="protein sequence ID" value="KAA0198273.1"/>
    <property type="molecule type" value="Genomic_DNA"/>
</dbReference>
<keyword evidence="4" id="KW-1185">Reference proteome</keyword>
<feature type="compositionally biased region" description="Pro residues" evidence="2">
    <location>
        <begin position="612"/>
        <end position="621"/>
    </location>
</feature>
<evidence type="ECO:0000313" key="3">
    <source>
        <dbReference type="EMBL" id="KAA0198273.1"/>
    </source>
</evidence>
<feature type="region of interest" description="Disordered" evidence="2">
    <location>
        <begin position="402"/>
        <end position="685"/>
    </location>
</feature>
<feature type="region of interest" description="Disordered" evidence="2">
    <location>
        <begin position="1"/>
        <end position="105"/>
    </location>
</feature>
<feature type="compositionally biased region" description="Polar residues" evidence="2">
    <location>
        <begin position="451"/>
        <end position="477"/>
    </location>
</feature>
<proteinExistence type="predicted"/>
<feature type="compositionally biased region" description="Low complexity" evidence="2">
    <location>
        <begin position="431"/>
        <end position="441"/>
    </location>
</feature>
<feature type="compositionally biased region" description="Acidic residues" evidence="2">
    <location>
        <begin position="527"/>
        <end position="538"/>
    </location>
</feature>